<proteinExistence type="predicted"/>
<gene>
    <name evidence="3" type="ORF">Nepgr_028518</name>
</gene>
<name>A0AAD3TAH7_NEPGR</name>
<dbReference type="InterPro" id="IPR046848">
    <property type="entry name" value="E_motif"/>
</dbReference>
<dbReference type="Proteomes" id="UP001279734">
    <property type="component" value="Unassembled WGS sequence"/>
</dbReference>
<organism evidence="3 4">
    <name type="scientific">Nepenthes gracilis</name>
    <name type="common">Slender pitcher plant</name>
    <dbReference type="NCBI Taxonomy" id="150966"/>
    <lineage>
        <taxon>Eukaryota</taxon>
        <taxon>Viridiplantae</taxon>
        <taxon>Streptophyta</taxon>
        <taxon>Embryophyta</taxon>
        <taxon>Tracheophyta</taxon>
        <taxon>Spermatophyta</taxon>
        <taxon>Magnoliopsida</taxon>
        <taxon>eudicotyledons</taxon>
        <taxon>Gunneridae</taxon>
        <taxon>Pentapetalae</taxon>
        <taxon>Caryophyllales</taxon>
        <taxon>Nepenthaceae</taxon>
        <taxon>Nepenthes</taxon>
    </lineage>
</organism>
<feature type="repeat" description="PPR" evidence="2">
    <location>
        <begin position="648"/>
        <end position="682"/>
    </location>
</feature>
<reference evidence="3" key="1">
    <citation type="submission" date="2023-05" db="EMBL/GenBank/DDBJ databases">
        <title>Nepenthes gracilis genome sequencing.</title>
        <authorList>
            <person name="Fukushima K."/>
        </authorList>
    </citation>
    <scope>NUCLEOTIDE SEQUENCE</scope>
    <source>
        <strain evidence="3">SING2019-196</strain>
    </source>
</reference>
<comment type="caution">
    <text evidence="3">The sequence shown here is derived from an EMBL/GenBank/DDBJ whole genome shotgun (WGS) entry which is preliminary data.</text>
</comment>
<keyword evidence="4" id="KW-1185">Reference proteome</keyword>
<dbReference type="GO" id="GO:0003723">
    <property type="term" value="F:RNA binding"/>
    <property type="evidence" value="ECO:0007669"/>
    <property type="project" value="InterPro"/>
</dbReference>
<evidence type="ECO:0000313" key="3">
    <source>
        <dbReference type="EMBL" id="GMH26675.1"/>
    </source>
</evidence>
<dbReference type="NCBIfam" id="TIGR00756">
    <property type="entry name" value="PPR"/>
    <property type="match status" value="5"/>
</dbReference>
<dbReference type="FunFam" id="1.25.40.10:FF:000669">
    <property type="entry name" value="Pentatricopeptide repeat-containing protein At4g33990"/>
    <property type="match status" value="1"/>
</dbReference>
<evidence type="ECO:0008006" key="5">
    <source>
        <dbReference type="Google" id="ProtNLM"/>
    </source>
</evidence>
<dbReference type="Pfam" id="PF01535">
    <property type="entry name" value="PPR"/>
    <property type="match status" value="7"/>
</dbReference>
<dbReference type="Pfam" id="PF20431">
    <property type="entry name" value="E_motif"/>
    <property type="match status" value="1"/>
</dbReference>
<dbReference type="FunFam" id="1.25.40.10:FF:000031">
    <property type="entry name" value="Pentatricopeptide repeat-containing protein mitochondrial"/>
    <property type="match status" value="1"/>
</dbReference>
<evidence type="ECO:0000256" key="1">
    <source>
        <dbReference type="ARBA" id="ARBA00022737"/>
    </source>
</evidence>
<dbReference type="FunFam" id="1.25.40.10:FF:000366">
    <property type="entry name" value="Pentatricopeptide (PPR) repeat-containing protein"/>
    <property type="match status" value="1"/>
</dbReference>
<dbReference type="AlphaFoldDB" id="A0AAD3TAH7"/>
<feature type="repeat" description="PPR" evidence="2">
    <location>
        <begin position="446"/>
        <end position="480"/>
    </location>
</feature>
<dbReference type="FunFam" id="1.25.40.10:FF:000780">
    <property type="entry name" value="Pentatricopeptide repeat-containing protein isoform A"/>
    <property type="match status" value="1"/>
</dbReference>
<dbReference type="InterPro" id="IPR011990">
    <property type="entry name" value="TPR-like_helical_dom_sf"/>
</dbReference>
<dbReference type="PANTHER" id="PTHR47926">
    <property type="entry name" value="PENTATRICOPEPTIDE REPEAT-CONTAINING PROTEIN"/>
    <property type="match status" value="1"/>
</dbReference>
<protein>
    <recommendedName>
        <fullName evidence="5">Pentatricopeptide repeat-containing protein</fullName>
    </recommendedName>
</protein>
<dbReference type="EMBL" id="BSYO01000031">
    <property type="protein sequence ID" value="GMH26675.1"/>
    <property type="molecule type" value="Genomic_DNA"/>
</dbReference>
<dbReference type="FunFam" id="1.25.40.10:FF:000196">
    <property type="entry name" value="Pentatricopeptide repeat-containing protein At4g14850"/>
    <property type="match status" value="1"/>
</dbReference>
<feature type="repeat" description="PPR" evidence="2">
    <location>
        <begin position="143"/>
        <end position="177"/>
    </location>
</feature>
<evidence type="ECO:0000256" key="2">
    <source>
        <dbReference type="PROSITE-ProRule" id="PRU00708"/>
    </source>
</evidence>
<sequence>MNSSLSWRFSFHAYSAGPLRFPRAPRRTASINTASPAVQMQAVTTKRTTFSHLFQECAHKKAPNPGKQAHAQMIVTGFKPTIFVTNCVIQMYVKCSNLSFAYNVFDKMPQRDTVSWNSMIFGFSERGEMMIAQYLFDVMPEKDVVSWNSLISGYLQNSDHQKSIDIFLQMDKLGVFFDHTTLAVVLKSCSSLEDHSTGVQIHGLAVKMGFIHDMVTGCSLVDMYAKCKNMNESLWFFNEMLEKNWICWSAVIAGFVQNDQFVDGLHLFKEMQRQVVGVSQSTYASVFRLCAGLSARRLGCQLHGHAIKTDFGSDAIVGTAALDMYAKCGNLIDAQKLFNMLPRRNLQSYNALMVGYAQSGRGFEALKICQLLHRSSLGFDGISLSVAFSAVAVIEGISVGCQLHGLALKNEFWANICVNNAILDMYGKCGALVEAQSLFDEMMRRDAVSWNAIIAAYEQNGKEEEALPLYISMLSSGMEPDEFTYGSVLKASAGQQASNHGMLIHGSAIKFGMGLQPFVGCALVDMYCKCGMMNEAMNLHDRIEEKDLVSWNAIISGYSVLKQDEEAQEVFSRMLEMGLKADNFTYATILDTCANLATVGLGKQIHAQIIKQEMQSDVFITSTLVDMYSKCGNMEDSRLMFEKSRKRDFVTWNAMLCGYAYHGFGEEALQLFGKMQMENVKPNNASFLAVLRACGHMGLVEEGLNYFYSMPNYGLAPQLEHHSSMVDILGRSGQVTNALKLIDEMPFEADDVIWRTLLSVCKIYGNVEVAEKAADSLLKLDPYDSSVYILLANIYADAGMWDKASSLRKEMRYNKVKKEPGCSWIELMGEVHTFLAHEKDHPNCEEIYEKLHNLYGEMNFEKYTSDTQFVGED</sequence>
<feature type="repeat" description="PPR" evidence="2">
    <location>
        <begin position="112"/>
        <end position="142"/>
    </location>
</feature>
<dbReference type="PROSITE" id="PS51375">
    <property type="entry name" value="PPR"/>
    <property type="match status" value="9"/>
</dbReference>
<dbReference type="Pfam" id="PF13041">
    <property type="entry name" value="PPR_2"/>
    <property type="match status" value="4"/>
</dbReference>
<dbReference type="InterPro" id="IPR002885">
    <property type="entry name" value="PPR_rpt"/>
</dbReference>
<dbReference type="Gene3D" id="1.25.40.10">
    <property type="entry name" value="Tetratricopeptide repeat domain"/>
    <property type="match status" value="7"/>
</dbReference>
<dbReference type="GO" id="GO:0009451">
    <property type="term" value="P:RNA modification"/>
    <property type="evidence" value="ECO:0007669"/>
    <property type="project" value="InterPro"/>
</dbReference>
<dbReference type="PANTHER" id="PTHR47926:SF406">
    <property type="entry name" value="REPEAT (PPR) SUPERFAMILY PROTEIN, PUTATIVE-RELATED"/>
    <property type="match status" value="1"/>
</dbReference>
<feature type="repeat" description="PPR" evidence="2">
    <location>
        <begin position="415"/>
        <end position="445"/>
    </location>
</feature>
<keyword evidence="1" id="KW-0677">Repeat</keyword>
<dbReference type="InterPro" id="IPR046960">
    <property type="entry name" value="PPR_At4g14850-like_plant"/>
</dbReference>
<evidence type="ECO:0000313" key="4">
    <source>
        <dbReference type="Proteomes" id="UP001279734"/>
    </source>
</evidence>
<feature type="repeat" description="PPR" evidence="2">
    <location>
        <begin position="784"/>
        <end position="818"/>
    </location>
</feature>
<accession>A0AAD3TAH7</accession>
<feature type="repeat" description="PPR" evidence="2">
    <location>
        <begin position="547"/>
        <end position="581"/>
    </location>
</feature>
<dbReference type="SUPFAM" id="SSF48452">
    <property type="entry name" value="TPR-like"/>
    <property type="match status" value="1"/>
</dbReference>
<feature type="repeat" description="PPR" evidence="2">
    <location>
        <begin position="213"/>
        <end position="247"/>
    </location>
</feature>
<feature type="repeat" description="PPR" evidence="2">
    <location>
        <begin position="683"/>
        <end position="717"/>
    </location>
</feature>